<protein>
    <submittedName>
        <fullName evidence="1">Uncharacterized protein</fullName>
    </submittedName>
</protein>
<evidence type="ECO:0000313" key="1">
    <source>
        <dbReference type="EMBL" id="JAH87546.1"/>
    </source>
</evidence>
<organism evidence="1">
    <name type="scientific">Anguilla anguilla</name>
    <name type="common">European freshwater eel</name>
    <name type="synonym">Muraena anguilla</name>
    <dbReference type="NCBI Taxonomy" id="7936"/>
    <lineage>
        <taxon>Eukaryota</taxon>
        <taxon>Metazoa</taxon>
        <taxon>Chordata</taxon>
        <taxon>Craniata</taxon>
        <taxon>Vertebrata</taxon>
        <taxon>Euteleostomi</taxon>
        <taxon>Actinopterygii</taxon>
        <taxon>Neopterygii</taxon>
        <taxon>Teleostei</taxon>
        <taxon>Anguilliformes</taxon>
        <taxon>Anguillidae</taxon>
        <taxon>Anguilla</taxon>
    </lineage>
</organism>
<name>A0A0E9WB70_ANGAN</name>
<dbReference type="AlphaFoldDB" id="A0A0E9WB70"/>
<reference evidence="1" key="2">
    <citation type="journal article" date="2015" name="Fish Shellfish Immunol.">
        <title>Early steps in the European eel (Anguilla anguilla)-Vibrio vulnificus interaction in the gills: Role of the RtxA13 toxin.</title>
        <authorList>
            <person name="Callol A."/>
            <person name="Pajuelo D."/>
            <person name="Ebbesson L."/>
            <person name="Teles M."/>
            <person name="MacKenzie S."/>
            <person name="Amaro C."/>
        </authorList>
    </citation>
    <scope>NUCLEOTIDE SEQUENCE</scope>
</reference>
<reference evidence="1" key="1">
    <citation type="submission" date="2014-11" db="EMBL/GenBank/DDBJ databases">
        <authorList>
            <person name="Amaro Gonzalez C."/>
        </authorList>
    </citation>
    <scope>NUCLEOTIDE SEQUENCE</scope>
</reference>
<dbReference type="EMBL" id="GBXM01021031">
    <property type="protein sequence ID" value="JAH87546.1"/>
    <property type="molecule type" value="Transcribed_RNA"/>
</dbReference>
<accession>A0A0E9WB70</accession>
<sequence>MTCYQATAEQIGFHLPLKIILGSVANYWQQRAKFILTEGNPSTSNKLKQQHVQFNTGI</sequence>
<proteinExistence type="predicted"/>